<keyword evidence="4" id="KW-1133">Transmembrane helix</keyword>
<sequence length="68" mass="7867">MRDILDWYEKKLGIEIREPVMEDTKWTIWGGIYYSASLYTTIGYGNFHPNTRAGQIISMAYAFCGIPL</sequence>
<accession>A0ABD6EZU5</accession>
<evidence type="ECO:0000256" key="7">
    <source>
        <dbReference type="ARBA" id="ARBA00023303"/>
    </source>
</evidence>
<evidence type="ECO:0000313" key="10">
    <source>
        <dbReference type="Proteomes" id="UP001608902"/>
    </source>
</evidence>
<evidence type="ECO:0000259" key="8">
    <source>
        <dbReference type="Pfam" id="PF07885"/>
    </source>
</evidence>
<dbReference type="GO" id="GO:0016020">
    <property type="term" value="C:membrane"/>
    <property type="evidence" value="ECO:0007669"/>
    <property type="project" value="UniProtKB-SubCell"/>
</dbReference>
<dbReference type="EMBL" id="JBGFUD010025810">
    <property type="protein sequence ID" value="MFH4985006.1"/>
    <property type="molecule type" value="Genomic_DNA"/>
</dbReference>
<dbReference type="InterPro" id="IPR003280">
    <property type="entry name" value="2pore_dom_K_chnl"/>
</dbReference>
<evidence type="ECO:0000256" key="1">
    <source>
        <dbReference type="ARBA" id="ARBA00004141"/>
    </source>
</evidence>
<dbReference type="InterPro" id="IPR013099">
    <property type="entry name" value="K_chnl_dom"/>
</dbReference>
<dbReference type="GO" id="GO:0034220">
    <property type="term" value="P:monoatomic ion transmembrane transport"/>
    <property type="evidence" value="ECO:0007669"/>
    <property type="project" value="UniProtKB-KW"/>
</dbReference>
<name>A0ABD6EZU5_9BILA</name>
<dbReference type="SUPFAM" id="SSF81324">
    <property type="entry name" value="Voltage-gated potassium channels"/>
    <property type="match status" value="1"/>
</dbReference>
<reference evidence="9 10" key="1">
    <citation type="submission" date="2024-08" db="EMBL/GenBank/DDBJ databases">
        <title>Gnathostoma spinigerum genome.</title>
        <authorList>
            <person name="Gonzalez-Bertolin B."/>
            <person name="Monzon S."/>
            <person name="Zaballos A."/>
            <person name="Jimenez P."/>
            <person name="Dekumyoy P."/>
            <person name="Varona S."/>
            <person name="Cuesta I."/>
            <person name="Sumanam S."/>
            <person name="Adisakwattana P."/>
            <person name="Gasser R.B."/>
            <person name="Hernandez-Gonzalez A."/>
            <person name="Young N.D."/>
            <person name="Perteguer M.J."/>
        </authorList>
    </citation>
    <scope>NUCLEOTIDE SEQUENCE [LARGE SCALE GENOMIC DNA]</scope>
    <source>
        <strain evidence="9">AL3</strain>
        <tissue evidence="9">Liver</tissue>
    </source>
</reference>
<keyword evidence="5" id="KW-0406">Ion transport</keyword>
<comment type="caution">
    <text evidence="9">The sequence shown here is derived from an EMBL/GenBank/DDBJ whole genome shotgun (WGS) entry which is preliminary data.</text>
</comment>
<keyword evidence="6" id="KW-0472">Membrane</keyword>
<dbReference type="Proteomes" id="UP001608902">
    <property type="component" value="Unassembled WGS sequence"/>
</dbReference>
<keyword evidence="2" id="KW-0813">Transport</keyword>
<evidence type="ECO:0000256" key="5">
    <source>
        <dbReference type="ARBA" id="ARBA00023065"/>
    </source>
</evidence>
<evidence type="ECO:0000256" key="6">
    <source>
        <dbReference type="ARBA" id="ARBA00023136"/>
    </source>
</evidence>
<feature type="domain" description="Potassium channel" evidence="8">
    <location>
        <begin position="24"/>
        <end position="68"/>
    </location>
</feature>
<gene>
    <name evidence="9" type="ORF">AB6A40_011715</name>
</gene>
<protein>
    <recommendedName>
        <fullName evidence="8">Potassium channel domain-containing protein</fullName>
    </recommendedName>
</protein>
<keyword evidence="7" id="KW-0407">Ion channel</keyword>
<proteinExistence type="predicted"/>
<evidence type="ECO:0000256" key="4">
    <source>
        <dbReference type="ARBA" id="ARBA00022989"/>
    </source>
</evidence>
<evidence type="ECO:0000256" key="3">
    <source>
        <dbReference type="ARBA" id="ARBA00022692"/>
    </source>
</evidence>
<keyword evidence="10" id="KW-1185">Reference proteome</keyword>
<keyword evidence="3" id="KW-0812">Transmembrane</keyword>
<organism evidence="9 10">
    <name type="scientific">Gnathostoma spinigerum</name>
    <dbReference type="NCBI Taxonomy" id="75299"/>
    <lineage>
        <taxon>Eukaryota</taxon>
        <taxon>Metazoa</taxon>
        <taxon>Ecdysozoa</taxon>
        <taxon>Nematoda</taxon>
        <taxon>Chromadorea</taxon>
        <taxon>Rhabditida</taxon>
        <taxon>Spirurina</taxon>
        <taxon>Gnathostomatomorpha</taxon>
        <taxon>Gnathostomatoidea</taxon>
        <taxon>Gnathostomatidae</taxon>
        <taxon>Gnathostoma</taxon>
    </lineage>
</organism>
<evidence type="ECO:0000313" key="9">
    <source>
        <dbReference type="EMBL" id="MFH4985006.1"/>
    </source>
</evidence>
<comment type="subcellular location">
    <subcellularLocation>
        <location evidence="1">Membrane</location>
        <topology evidence="1">Multi-pass membrane protein</topology>
    </subcellularLocation>
</comment>
<evidence type="ECO:0000256" key="2">
    <source>
        <dbReference type="ARBA" id="ARBA00022448"/>
    </source>
</evidence>
<dbReference type="AlphaFoldDB" id="A0ABD6EZU5"/>
<dbReference type="PANTHER" id="PTHR11003:SF307">
    <property type="entry name" value="POTASSIUM CHANNEL DOMAIN-CONTAINING PROTEIN"/>
    <property type="match status" value="1"/>
</dbReference>
<dbReference type="PANTHER" id="PTHR11003">
    <property type="entry name" value="POTASSIUM CHANNEL, SUBFAMILY K"/>
    <property type="match status" value="1"/>
</dbReference>
<dbReference type="Pfam" id="PF07885">
    <property type="entry name" value="Ion_trans_2"/>
    <property type="match status" value="1"/>
</dbReference>
<dbReference type="Gene3D" id="1.10.287.70">
    <property type="match status" value="1"/>
</dbReference>
<feature type="non-terminal residue" evidence="9">
    <location>
        <position position="68"/>
    </location>
</feature>